<organism evidence="2 3">
    <name type="scientific">Dyadobacter luticola</name>
    <dbReference type="NCBI Taxonomy" id="1979387"/>
    <lineage>
        <taxon>Bacteria</taxon>
        <taxon>Pseudomonadati</taxon>
        <taxon>Bacteroidota</taxon>
        <taxon>Cytophagia</taxon>
        <taxon>Cytophagales</taxon>
        <taxon>Spirosomataceae</taxon>
        <taxon>Dyadobacter</taxon>
    </lineage>
</organism>
<dbReference type="Proteomes" id="UP000306402">
    <property type="component" value="Unassembled WGS sequence"/>
</dbReference>
<accession>A0A5R9L4C7</accession>
<dbReference type="EMBL" id="VCEJ01000002">
    <property type="protein sequence ID" value="TLV03199.1"/>
    <property type="molecule type" value="Genomic_DNA"/>
</dbReference>
<reference evidence="2 3" key="1">
    <citation type="submission" date="2019-05" db="EMBL/GenBank/DDBJ databases">
        <authorList>
            <person name="Qu J.-H."/>
        </authorList>
    </citation>
    <scope>NUCLEOTIDE SEQUENCE [LARGE SCALE GENOMIC DNA]</scope>
    <source>
        <strain evidence="2 3">T17</strain>
    </source>
</reference>
<name>A0A5R9L4C7_9BACT</name>
<evidence type="ECO:0000313" key="2">
    <source>
        <dbReference type="EMBL" id="TLV03199.1"/>
    </source>
</evidence>
<feature type="region of interest" description="Disordered" evidence="1">
    <location>
        <begin position="134"/>
        <end position="156"/>
    </location>
</feature>
<sequence length="156" mass="17150">MKASAIKFFSPEENVIVTKKTKEQPKLTGYVSGTGKLVLPPKTLEELAIEPLTTRFKIGTQQGKRTLKYLYLIPSSDESGTFALSKSGRGFSIPLDVILKKNGVDFEQTKFTFTISPFNYEEGVVGYELELGSAEPKPAYTGKPRGRKPKNAVAAE</sequence>
<evidence type="ECO:0000313" key="3">
    <source>
        <dbReference type="Proteomes" id="UP000306402"/>
    </source>
</evidence>
<evidence type="ECO:0000256" key="1">
    <source>
        <dbReference type="SAM" id="MobiDB-lite"/>
    </source>
</evidence>
<proteinExistence type="predicted"/>
<protein>
    <submittedName>
        <fullName evidence="2">Uncharacterized protein</fullName>
    </submittedName>
</protein>
<dbReference type="OrthoDB" id="951070at2"/>
<dbReference type="RefSeq" id="WP_138364406.1">
    <property type="nucleotide sequence ID" value="NZ_VCEJ01000002.1"/>
</dbReference>
<gene>
    <name evidence="2" type="ORF">FEN17_06190</name>
</gene>
<dbReference type="AlphaFoldDB" id="A0A5R9L4C7"/>
<keyword evidence="3" id="KW-1185">Reference proteome</keyword>
<comment type="caution">
    <text evidence="2">The sequence shown here is derived from an EMBL/GenBank/DDBJ whole genome shotgun (WGS) entry which is preliminary data.</text>
</comment>